<keyword evidence="5" id="KW-0812">Transmembrane</keyword>
<dbReference type="Pfam" id="PF07228">
    <property type="entry name" value="SpoIIE"/>
    <property type="match status" value="1"/>
</dbReference>
<dbReference type="InterPro" id="IPR003660">
    <property type="entry name" value="HAMP_dom"/>
</dbReference>
<dbReference type="InterPro" id="IPR003594">
    <property type="entry name" value="HATPase_dom"/>
</dbReference>
<sequence>MTGRIIGMIAIFTLAGLLSAGAVVVLLAVESERDSAEATTEVLAESLARSLASLAEVTDADLEAVLEAERSSAQLSGVWLFDAQGRLVARAVARPETPTPVAEGVVGRDEIVTARRAIGDAATVVVREQAGVYSGTAPVIDGGDELLGAVRIELSLEGVGTALELYRWQYILGALGLLILVLILAWFLAKRLARPLGLMVQAARSVEAGRAPEPSVTASLRGISLTRDEYGTLAGVFIDMAQEVGAREIRLNALVEERTQEISDKNDALEAAQKILQEDLSMAHAVQAALVPQDFPEDPRVSVSASMTPAREVGGDFYDAFMLDGGRLAFAIADVSGKGVASALLMAVGRALLRSAANEFPDPSAAVAEANDQLCSMNPKELFITAFFGVIDLNLGTLTYVNAGHDPPYVMNGTDQPTELIHTGGIALGVLPGLPYSELTIPIHAGTSLFMYTDGITEAQNRAGELFGKERLEDLLVTSREDGPQTMIGSVLGNLELFTGNAQQFDDITCIAVRFEGGVAAVDDEAAEADTTAQTATGWRRMNVEPVLETALQRTQAFVERFAAAEGWGTDELYRLNLALDELLTNTLEHGFPGRESEAEITVALRLEGEWAICRYEDNGEPFNPWEAEKSDPTLALEERSIGGWGLQLIAASLDDVSYAREGDRNVTTLRQRRGSAEPA</sequence>
<dbReference type="Gene3D" id="3.60.40.10">
    <property type="entry name" value="PPM-type phosphatase domain"/>
    <property type="match status" value="1"/>
</dbReference>
<dbReference type="SUPFAM" id="SSF55874">
    <property type="entry name" value="ATPase domain of HSP90 chaperone/DNA topoisomerase II/histidine kinase"/>
    <property type="match status" value="1"/>
</dbReference>
<organism evidence="7">
    <name type="scientific">uncultured microorganism</name>
    <dbReference type="NCBI Taxonomy" id="358574"/>
    <lineage>
        <taxon>unclassified sequences</taxon>
        <taxon>environmental samples</taxon>
    </lineage>
</organism>
<keyword evidence="1" id="KW-0597">Phosphoprotein</keyword>
<keyword evidence="5" id="KW-0472">Membrane</keyword>
<dbReference type="CDD" id="cd18773">
    <property type="entry name" value="PDC1_HK_sensor"/>
    <property type="match status" value="1"/>
</dbReference>
<feature type="transmembrane region" description="Helical" evidence="5">
    <location>
        <begin position="170"/>
        <end position="189"/>
    </location>
</feature>
<keyword evidence="2" id="KW-0808">Transferase</keyword>
<dbReference type="Gene3D" id="6.10.340.10">
    <property type="match status" value="1"/>
</dbReference>
<dbReference type="SMART" id="SM00331">
    <property type="entry name" value="PP2C_SIG"/>
    <property type="match status" value="1"/>
</dbReference>
<evidence type="ECO:0000256" key="4">
    <source>
        <dbReference type="ARBA" id="ARBA00022801"/>
    </source>
</evidence>
<keyword evidence="4" id="KW-0378">Hydrolase</keyword>
<dbReference type="InterPro" id="IPR052016">
    <property type="entry name" value="Bact_Sigma-Reg"/>
</dbReference>
<dbReference type="PROSITE" id="PS50885">
    <property type="entry name" value="HAMP"/>
    <property type="match status" value="1"/>
</dbReference>
<dbReference type="AlphaFoldDB" id="E0X6N7"/>
<protein>
    <submittedName>
        <fullName evidence="7">Putative serine phosphatase RsbU</fullName>
    </submittedName>
</protein>
<proteinExistence type="predicted"/>
<keyword evidence="3" id="KW-0418">Kinase</keyword>
<dbReference type="InterPro" id="IPR036890">
    <property type="entry name" value="HATPase_C_sf"/>
</dbReference>
<dbReference type="PANTHER" id="PTHR43156:SF2">
    <property type="entry name" value="STAGE II SPORULATION PROTEIN E"/>
    <property type="match status" value="1"/>
</dbReference>
<feature type="domain" description="HAMP" evidence="6">
    <location>
        <begin position="190"/>
        <end position="249"/>
    </location>
</feature>
<dbReference type="InterPro" id="IPR036457">
    <property type="entry name" value="PPM-type-like_dom_sf"/>
</dbReference>
<dbReference type="CDD" id="cd16936">
    <property type="entry name" value="HATPase_RsbW-like"/>
    <property type="match status" value="1"/>
</dbReference>
<keyword evidence="5" id="KW-1133">Transmembrane helix</keyword>
<evidence type="ECO:0000259" key="6">
    <source>
        <dbReference type="PROSITE" id="PS50885"/>
    </source>
</evidence>
<dbReference type="Gene3D" id="3.30.565.10">
    <property type="entry name" value="Histidine kinase-like ATPase, C-terminal domain"/>
    <property type="match status" value="1"/>
</dbReference>
<evidence type="ECO:0000256" key="5">
    <source>
        <dbReference type="SAM" id="Phobius"/>
    </source>
</evidence>
<dbReference type="GO" id="GO:0016301">
    <property type="term" value="F:kinase activity"/>
    <property type="evidence" value="ECO:0007669"/>
    <property type="project" value="UniProtKB-KW"/>
</dbReference>
<evidence type="ECO:0000313" key="7">
    <source>
        <dbReference type="EMBL" id="ACY25443.1"/>
    </source>
</evidence>
<feature type="transmembrane region" description="Helical" evidence="5">
    <location>
        <begin position="6"/>
        <end position="29"/>
    </location>
</feature>
<dbReference type="SUPFAM" id="SSF81606">
    <property type="entry name" value="PP2C-like"/>
    <property type="match status" value="1"/>
</dbReference>
<evidence type="ECO:0000256" key="3">
    <source>
        <dbReference type="ARBA" id="ARBA00022777"/>
    </source>
</evidence>
<evidence type="ECO:0000256" key="2">
    <source>
        <dbReference type="ARBA" id="ARBA00022679"/>
    </source>
</evidence>
<reference evidence="7" key="1">
    <citation type="submission" date="2009-08" db="EMBL/GenBank/DDBJ databases">
        <title>Screening for novel FADH2-dependent halogenase genes in the metagenomes of marine sponge associated microbial consortia.</title>
        <authorList>
            <person name="Scheuermayer M."/>
            <person name="Fieseler L."/>
            <person name="Bayer K."/>
            <person name="Hentschel U."/>
        </authorList>
    </citation>
    <scope>NUCLEOTIDE SEQUENCE</scope>
</reference>
<dbReference type="GO" id="GO:0007165">
    <property type="term" value="P:signal transduction"/>
    <property type="evidence" value="ECO:0007669"/>
    <property type="project" value="InterPro"/>
</dbReference>
<dbReference type="EMBL" id="GQ844926">
    <property type="protein sequence ID" value="ACY25443.1"/>
    <property type="molecule type" value="Genomic_DNA"/>
</dbReference>
<dbReference type="GO" id="GO:0016791">
    <property type="term" value="F:phosphatase activity"/>
    <property type="evidence" value="ECO:0007669"/>
    <property type="project" value="TreeGrafter"/>
</dbReference>
<dbReference type="PANTHER" id="PTHR43156">
    <property type="entry name" value="STAGE II SPORULATION PROTEIN E-RELATED"/>
    <property type="match status" value="1"/>
</dbReference>
<name>E0X6N7_9ZZZZ</name>
<dbReference type="GO" id="GO:0016020">
    <property type="term" value="C:membrane"/>
    <property type="evidence" value="ECO:0007669"/>
    <property type="project" value="InterPro"/>
</dbReference>
<dbReference type="Pfam" id="PF13581">
    <property type="entry name" value="HATPase_c_2"/>
    <property type="match status" value="1"/>
</dbReference>
<dbReference type="InterPro" id="IPR001932">
    <property type="entry name" value="PPM-type_phosphatase-like_dom"/>
</dbReference>
<evidence type="ECO:0000256" key="1">
    <source>
        <dbReference type="ARBA" id="ARBA00022553"/>
    </source>
</evidence>
<accession>E0X6N7</accession>